<dbReference type="InterPro" id="IPR024344">
    <property type="entry name" value="MDMPI_metal-binding"/>
</dbReference>
<keyword evidence="4" id="KW-1185">Reference proteome</keyword>
<reference evidence="3 4" key="1">
    <citation type="submission" date="2024-06" db="EMBL/GenBank/DDBJ databases">
        <title>The Natural Products Discovery Center: Release of the First 8490 Sequenced Strains for Exploring Actinobacteria Biosynthetic Diversity.</title>
        <authorList>
            <person name="Kalkreuter E."/>
            <person name="Kautsar S.A."/>
            <person name="Yang D."/>
            <person name="Bader C.D."/>
            <person name="Teijaro C.N."/>
            <person name="Fluegel L."/>
            <person name="Davis C.M."/>
            <person name="Simpson J.R."/>
            <person name="Lauterbach L."/>
            <person name="Steele A.D."/>
            <person name="Gui C."/>
            <person name="Meng S."/>
            <person name="Li G."/>
            <person name="Viehrig K."/>
            <person name="Ye F."/>
            <person name="Su P."/>
            <person name="Kiefer A.F."/>
            <person name="Nichols A."/>
            <person name="Cepeda A.J."/>
            <person name="Yan W."/>
            <person name="Fan B."/>
            <person name="Jiang Y."/>
            <person name="Adhikari A."/>
            <person name="Zheng C.-J."/>
            <person name="Schuster L."/>
            <person name="Cowan T.M."/>
            <person name="Smanski M.J."/>
            <person name="Chevrette M.G."/>
            <person name="De Carvalho L.P.S."/>
            <person name="Shen B."/>
        </authorList>
    </citation>
    <scope>NUCLEOTIDE SEQUENCE [LARGE SCALE GENOMIC DNA]</scope>
    <source>
        <strain evidence="3 4">NPDC052347</strain>
    </source>
</reference>
<dbReference type="Gene3D" id="3.30.1050.40">
    <property type="match status" value="1"/>
</dbReference>
<dbReference type="RefSeq" id="WP_109282079.1">
    <property type="nucleotide sequence ID" value="NZ_JBFAUK010000017.1"/>
</dbReference>
<dbReference type="EMBL" id="JBFAUK010000017">
    <property type="protein sequence ID" value="MEV5508993.1"/>
    <property type="molecule type" value="Genomic_DNA"/>
</dbReference>
<gene>
    <name evidence="3" type="ORF">AB0L16_21560</name>
</gene>
<dbReference type="NCBIfam" id="TIGR03083">
    <property type="entry name" value="maleylpyruvate isomerase family mycothiol-dependent enzyme"/>
    <property type="match status" value="1"/>
</dbReference>
<evidence type="ECO:0000259" key="1">
    <source>
        <dbReference type="Pfam" id="PF11716"/>
    </source>
</evidence>
<dbReference type="Pfam" id="PF11716">
    <property type="entry name" value="MDMPI_N"/>
    <property type="match status" value="1"/>
</dbReference>
<organism evidence="3 4">
    <name type="scientific">Streptomyces orinoci</name>
    <name type="common">Streptoverticillium orinoci</name>
    <dbReference type="NCBI Taxonomy" id="67339"/>
    <lineage>
        <taxon>Bacteria</taxon>
        <taxon>Bacillati</taxon>
        <taxon>Actinomycetota</taxon>
        <taxon>Actinomycetes</taxon>
        <taxon>Kitasatosporales</taxon>
        <taxon>Streptomycetaceae</taxon>
        <taxon>Streptomyces</taxon>
    </lineage>
</organism>
<name>A0ABV3K1I2_STRON</name>
<accession>A0ABV3K1I2</accession>
<evidence type="ECO:0000313" key="3">
    <source>
        <dbReference type="EMBL" id="MEV5508993.1"/>
    </source>
</evidence>
<feature type="domain" description="Mycothiol-dependent maleylpyruvate isomerase metal-binding" evidence="1">
    <location>
        <begin position="20"/>
        <end position="150"/>
    </location>
</feature>
<sequence length="254" mass="26654">MTARPRARAYDPAKTRTALLREAEAVRTVAAGLPAEALAAPTRLPGWTTGQLITQLAAVLEELPRLLAGPAPARGEQRLDVQGWLAAYRRPAEVTPDPDPLARLTAAVRALEGAEADPGTLLRSPHGPVNAGDFALTLVLRTVLHADDLAAATGLTIAHDRQALAITTRLLADALAHRAPGGSVEVRIPPFAVVQCVQGPRHTRGTPPNVVETDPLTWLRLAAGRTAWSSAVAEASVTASGERADISAQLPLLD</sequence>
<dbReference type="InterPro" id="IPR034660">
    <property type="entry name" value="DinB/YfiT-like"/>
</dbReference>
<dbReference type="Pfam" id="PF17844">
    <property type="entry name" value="SCP_3"/>
    <property type="match status" value="1"/>
</dbReference>
<dbReference type="SUPFAM" id="SSF109854">
    <property type="entry name" value="DinB/YfiT-like putative metalloenzymes"/>
    <property type="match status" value="1"/>
</dbReference>
<dbReference type="InterPro" id="IPR017517">
    <property type="entry name" value="Maleyloyr_isom"/>
</dbReference>
<proteinExistence type="predicted"/>
<dbReference type="InterPro" id="IPR041629">
    <property type="entry name" value="SCP_3"/>
</dbReference>
<feature type="domain" description="Bacterial SCP orthologue" evidence="2">
    <location>
        <begin position="160"/>
        <end position="252"/>
    </location>
</feature>
<protein>
    <submittedName>
        <fullName evidence="3">Sterol carrier family protein</fullName>
    </submittedName>
</protein>
<evidence type="ECO:0000259" key="2">
    <source>
        <dbReference type="Pfam" id="PF17844"/>
    </source>
</evidence>
<comment type="caution">
    <text evidence="3">The sequence shown here is derived from an EMBL/GenBank/DDBJ whole genome shotgun (WGS) entry which is preliminary data.</text>
</comment>
<dbReference type="Proteomes" id="UP001552594">
    <property type="component" value="Unassembled WGS sequence"/>
</dbReference>
<evidence type="ECO:0000313" key="4">
    <source>
        <dbReference type="Proteomes" id="UP001552594"/>
    </source>
</evidence>